<comment type="caution">
    <text evidence="7">The sequence shown here is derived from an EMBL/GenBank/DDBJ whole genome shotgun (WGS) entry which is preliminary data.</text>
</comment>
<evidence type="ECO:0000256" key="1">
    <source>
        <dbReference type="ARBA" id="ARBA00022536"/>
    </source>
</evidence>
<keyword evidence="2" id="KW-0732">Signal</keyword>
<evidence type="ECO:0000313" key="7">
    <source>
        <dbReference type="EMBL" id="GMR61487.1"/>
    </source>
</evidence>
<protein>
    <recommendedName>
        <fullName evidence="6">EGF-like domain-containing protein</fullName>
    </recommendedName>
</protein>
<reference evidence="8" key="1">
    <citation type="submission" date="2022-10" db="EMBL/GenBank/DDBJ databases">
        <title>Genome assembly of Pristionchus species.</title>
        <authorList>
            <person name="Yoshida K."/>
            <person name="Sommer R.J."/>
        </authorList>
    </citation>
    <scope>NUCLEOTIDE SEQUENCE [LARGE SCALE GENOMIC DNA]</scope>
    <source>
        <strain evidence="8">RS5460</strain>
    </source>
</reference>
<dbReference type="EMBL" id="BTRK01000006">
    <property type="protein sequence ID" value="GMR61487.1"/>
    <property type="molecule type" value="Genomic_DNA"/>
</dbReference>
<dbReference type="GO" id="GO:0005886">
    <property type="term" value="C:plasma membrane"/>
    <property type="evidence" value="ECO:0007669"/>
    <property type="project" value="TreeGrafter"/>
</dbReference>
<keyword evidence="4 5" id="KW-1015">Disulfide bond</keyword>
<dbReference type="Pfam" id="PF00008">
    <property type="entry name" value="EGF"/>
    <property type="match status" value="1"/>
</dbReference>
<evidence type="ECO:0000256" key="2">
    <source>
        <dbReference type="ARBA" id="ARBA00022729"/>
    </source>
</evidence>
<dbReference type="AlphaFoldDB" id="A0AAN5DFB3"/>
<dbReference type="PROSITE" id="PS01186">
    <property type="entry name" value="EGF_2"/>
    <property type="match status" value="2"/>
</dbReference>
<name>A0AAN5DFB3_9BILA</name>
<dbReference type="SUPFAM" id="SSF57196">
    <property type="entry name" value="EGF/Laminin"/>
    <property type="match status" value="1"/>
</dbReference>
<accession>A0AAN5DFB3</accession>
<evidence type="ECO:0000256" key="4">
    <source>
        <dbReference type="ARBA" id="ARBA00023157"/>
    </source>
</evidence>
<dbReference type="InterPro" id="IPR051022">
    <property type="entry name" value="Notch_Cell-Fate_Det"/>
</dbReference>
<evidence type="ECO:0000256" key="3">
    <source>
        <dbReference type="ARBA" id="ARBA00022737"/>
    </source>
</evidence>
<evidence type="ECO:0000259" key="6">
    <source>
        <dbReference type="PROSITE" id="PS50026"/>
    </source>
</evidence>
<dbReference type="SMART" id="SM00181">
    <property type="entry name" value="EGF"/>
    <property type="match status" value="3"/>
</dbReference>
<dbReference type="Gene3D" id="2.10.25.10">
    <property type="entry name" value="Laminin"/>
    <property type="match status" value="1"/>
</dbReference>
<feature type="disulfide bond" evidence="5">
    <location>
        <begin position="12"/>
        <end position="22"/>
    </location>
</feature>
<feature type="domain" description="EGF-like" evidence="6">
    <location>
        <begin position="57"/>
        <end position="94"/>
    </location>
</feature>
<keyword evidence="3" id="KW-0677">Repeat</keyword>
<comment type="caution">
    <text evidence="5">Lacks conserved residue(s) required for the propagation of feature annotation.</text>
</comment>
<keyword evidence="1 5" id="KW-0245">EGF-like domain</keyword>
<evidence type="ECO:0000313" key="8">
    <source>
        <dbReference type="Proteomes" id="UP001328107"/>
    </source>
</evidence>
<feature type="disulfide bond" evidence="5">
    <location>
        <begin position="84"/>
        <end position="93"/>
    </location>
</feature>
<feature type="disulfide bond" evidence="5">
    <location>
        <begin position="46"/>
        <end position="55"/>
    </location>
</feature>
<feature type="domain" description="EGF-like" evidence="6">
    <location>
        <begin position="8"/>
        <end position="56"/>
    </location>
</feature>
<dbReference type="Proteomes" id="UP001328107">
    <property type="component" value="Unassembled WGS sequence"/>
</dbReference>
<proteinExistence type="predicted"/>
<dbReference type="PANTHER" id="PTHR24049">
    <property type="entry name" value="CRUMBS FAMILY MEMBER"/>
    <property type="match status" value="1"/>
</dbReference>
<feature type="non-terminal residue" evidence="7">
    <location>
        <position position="130"/>
    </location>
</feature>
<evidence type="ECO:0000256" key="5">
    <source>
        <dbReference type="PROSITE-ProRule" id="PRU00076"/>
    </source>
</evidence>
<dbReference type="GO" id="GO:0032991">
    <property type="term" value="C:protein-containing complex"/>
    <property type="evidence" value="ECO:0007669"/>
    <property type="project" value="TreeGrafter"/>
</dbReference>
<dbReference type="PROSITE" id="PS00022">
    <property type="entry name" value="EGF_1"/>
    <property type="match status" value="2"/>
</dbReference>
<dbReference type="GO" id="GO:0045197">
    <property type="term" value="P:establishment or maintenance of epithelial cell apical/basal polarity"/>
    <property type="evidence" value="ECO:0007669"/>
    <property type="project" value="TreeGrafter"/>
</dbReference>
<dbReference type="GO" id="GO:0007157">
    <property type="term" value="P:heterophilic cell-cell adhesion via plasma membrane cell adhesion molecules"/>
    <property type="evidence" value="ECO:0007669"/>
    <property type="project" value="TreeGrafter"/>
</dbReference>
<keyword evidence="8" id="KW-1185">Reference proteome</keyword>
<dbReference type="InterPro" id="IPR000742">
    <property type="entry name" value="EGF"/>
</dbReference>
<sequence length="130" mass="14286">MSSCSFNRVDPCDNRCSSNSSCQLLDQFGTTEDPEGQRQVMRACVCDEGFAGEFCDRKVDCSSKPCLHEYVCFELSDKPFICICEPGYAGELCDMPIGLCTATSCENGGTCYNLDPLSTFCLCRGKMRTS</sequence>
<dbReference type="PANTHER" id="PTHR24049:SF22">
    <property type="entry name" value="DROSOPHILA CRUMBS HOMOLOG"/>
    <property type="match status" value="1"/>
</dbReference>
<gene>
    <name evidence="7" type="ORF">PMAYCL1PPCAC_31682</name>
</gene>
<organism evidence="7 8">
    <name type="scientific">Pristionchus mayeri</name>
    <dbReference type="NCBI Taxonomy" id="1317129"/>
    <lineage>
        <taxon>Eukaryota</taxon>
        <taxon>Metazoa</taxon>
        <taxon>Ecdysozoa</taxon>
        <taxon>Nematoda</taxon>
        <taxon>Chromadorea</taxon>
        <taxon>Rhabditida</taxon>
        <taxon>Rhabditina</taxon>
        <taxon>Diplogasteromorpha</taxon>
        <taxon>Diplogasteroidea</taxon>
        <taxon>Neodiplogasteridae</taxon>
        <taxon>Pristionchus</taxon>
    </lineage>
</organism>
<dbReference type="PROSITE" id="PS50026">
    <property type="entry name" value="EGF_3"/>
    <property type="match status" value="2"/>
</dbReference>